<proteinExistence type="predicted"/>
<dbReference type="InterPro" id="IPR023468">
    <property type="entry name" value="Riboflavin_kinase"/>
</dbReference>
<keyword evidence="4" id="KW-0808">Transferase</keyword>
<evidence type="ECO:0000256" key="7">
    <source>
        <dbReference type="ARBA" id="ARBA00047880"/>
    </source>
</evidence>
<keyword evidence="3" id="KW-0288">FMN</keyword>
<dbReference type="Pfam" id="PF01687">
    <property type="entry name" value="Flavokinase"/>
    <property type="match status" value="1"/>
</dbReference>
<dbReference type="GO" id="GO:0005524">
    <property type="term" value="F:ATP binding"/>
    <property type="evidence" value="ECO:0007669"/>
    <property type="project" value="UniProtKB-KW"/>
</dbReference>
<comment type="catalytic activity">
    <reaction evidence="7">
        <text>riboflavin + ATP = FMN + ADP + H(+)</text>
        <dbReference type="Rhea" id="RHEA:14357"/>
        <dbReference type="ChEBI" id="CHEBI:15378"/>
        <dbReference type="ChEBI" id="CHEBI:30616"/>
        <dbReference type="ChEBI" id="CHEBI:57986"/>
        <dbReference type="ChEBI" id="CHEBI:58210"/>
        <dbReference type="ChEBI" id="CHEBI:456216"/>
        <dbReference type="EC" id="2.7.1.26"/>
    </reaction>
</comment>
<dbReference type="SUPFAM" id="SSF82114">
    <property type="entry name" value="Riboflavin kinase-like"/>
    <property type="match status" value="1"/>
</dbReference>
<feature type="domain" description="Riboflavin kinase" evidence="8">
    <location>
        <begin position="7"/>
        <end position="120"/>
    </location>
</feature>
<dbReference type="InterPro" id="IPR023465">
    <property type="entry name" value="Riboflavin_kinase_dom_sf"/>
</dbReference>
<dbReference type="EMBL" id="PFLF01000053">
    <property type="protein sequence ID" value="PIY69089.1"/>
    <property type="molecule type" value="Genomic_DNA"/>
</dbReference>
<dbReference type="InterPro" id="IPR015865">
    <property type="entry name" value="Riboflavin_kinase_bac/euk"/>
</dbReference>
<evidence type="ECO:0000313" key="10">
    <source>
        <dbReference type="Proteomes" id="UP000230108"/>
    </source>
</evidence>
<dbReference type="AlphaFoldDB" id="A0A2M7QD04"/>
<dbReference type="Proteomes" id="UP000230108">
    <property type="component" value="Unassembled WGS sequence"/>
</dbReference>
<evidence type="ECO:0000313" key="9">
    <source>
        <dbReference type="EMBL" id="PIY69089.1"/>
    </source>
</evidence>
<keyword evidence="5" id="KW-0547">Nucleotide-binding</keyword>
<dbReference type="GO" id="GO:0009231">
    <property type="term" value="P:riboflavin biosynthetic process"/>
    <property type="evidence" value="ECO:0007669"/>
    <property type="project" value="InterPro"/>
</dbReference>
<evidence type="ECO:0000256" key="2">
    <source>
        <dbReference type="ARBA" id="ARBA00022630"/>
    </source>
</evidence>
<accession>A0A2M7QD04</accession>
<evidence type="ECO:0000259" key="8">
    <source>
        <dbReference type="SMART" id="SM00904"/>
    </source>
</evidence>
<evidence type="ECO:0000256" key="4">
    <source>
        <dbReference type="ARBA" id="ARBA00022679"/>
    </source>
</evidence>
<comment type="caution">
    <text evidence="9">The sequence shown here is derived from an EMBL/GenBank/DDBJ whole genome shotgun (WGS) entry which is preliminary data.</text>
</comment>
<reference evidence="10" key="1">
    <citation type="submission" date="2017-09" db="EMBL/GenBank/DDBJ databases">
        <title>Depth-based differentiation of microbial function through sediment-hosted aquifers and enrichment of novel symbionts in the deep terrestrial subsurface.</title>
        <authorList>
            <person name="Probst A.J."/>
            <person name="Ladd B."/>
            <person name="Jarett J.K."/>
            <person name="Geller-Mcgrath D.E."/>
            <person name="Sieber C.M.K."/>
            <person name="Emerson J.B."/>
            <person name="Anantharaman K."/>
            <person name="Thomas B.C."/>
            <person name="Malmstrom R."/>
            <person name="Stieglmeier M."/>
            <person name="Klingl A."/>
            <person name="Woyke T."/>
            <person name="Ryan C.M."/>
            <person name="Banfield J.F."/>
        </authorList>
    </citation>
    <scope>NUCLEOTIDE SEQUENCE [LARGE SCALE GENOMIC DNA]</scope>
</reference>
<dbReference type="EC" id="2.7.1.26" evidence="1"/>
<dbReference type="GO" id="GO:0009398">
    <property type="term" value="P:FMN biosynthetic process"/>
    <property type="evidence" value="ECO:0007669"/>
    <property type="project" value="TreeGrafter"/>
</dbReference>
<dbReference type="PANTHER" id="PTHR22749:SF6">
    <property type="entry name" value="RIBOFLAVIN KINASE"/>
    <property type="match status" value="1"/>
</dbReference>
<evidence type="ECO:0000256" key="1">
    <source>
        <dbReference type="ARBA" id="ARBA00012105"/>
    </source>
</evidence>
<evidence type="ECO:0000256" key="6">
    <source>
        <dbReference type="ARBA" id="ARBA00022840"/>
    </source>
</evidence>
<dbReference type="SMART" id="SM00904">
    <property type="entry name" value="Flavokinase"/>
    <property type="match status" value="1"/>
</dbReference>
<evidence type="ECO:0000256" key="3">
    <source>
        <dbReference type="ARBA" id="ARBA00022643"/>
    </source>
</evidence>
<protein>
    <recommendedName>
        <fullName evidence="1">riboflavin kinase</fullName>
        <ecNumber evidence="1">2.7.1.26</ecNumber>
    </recommendedName>
</protein>
<keyword evidence="2" id="KW-0285">Flavoprotein</keyword>
<keyword evidence="6" id="KW-0067">ATP-binding</keyword>
<dbReference type="PANTHER" id="PTHR22749">
    <property type="entry name" value="RIBOFLAVIN KINASE/FMN ADENYLYLTRANSFERASE"/>
    <property type="match status" value="1"/>
</dbReference>
<dbReference type="GO" id="GO:0008531">
    <property type="term" value="F:riboflavin kinase activity"/>
    <property type="evidence" value="ECO:0007669"/>
    <property type="project" value="UniProtKB-EC"/>
</dbReference>
<organism evidence="9 10">
    <name type="scientific">Candidatus Roizmanbacteria bacterium CG_4_10_14_0_8_um_filter_39_9</name>
    <dbReference type="NCBI Taxonomy" id="1974829"/>
    <lineage>
        <taxon>Bacteria</taxon>
        <taxon>Candidatus Roizmaniibacteriota</taxon>
    </lineage>
</organism>
<evidence type="ECO:0000256" key="5">
    <source>
        <dbReference type="ARBA" id="ARBA00022741"/>
    </source>
</evidence>
<gene>
    <name evidence="9" type="ORF">COY90_02470</name>
</gene>
<sequence>MNNVWHRGTVLQGDKTGRILGYPTVNINPNIILPGFKNGVYSCKVNVLGMLYDGALFYGPRLVKNETNRVLEIHIIGFTGNLYDKKITFQIGEFIRDNIKFKSLEDLRLQIQKDILKIVSSCKSH</sequence>
<dbReference type="Gene3D" id="2.40.30.30">
    <property type="entry name" value="Riboflavin kinase-like"/>
    <property type="match status" value="1"/>
</dbReference>
<name>A0A2M7QD04_9BACT</name>